<accession>A0A1C7N471</accession>
<dbReference type="STRING" id="101091.A0A1C7N471"/>
<comment type="caution">
    <text evidence="2">The sequence shown here is derived from an EMBL/GenBank/DDBJ whole genome shotgun (WGS) entry which is preliminary data.</text>
</comment>
<dbReference type="InterPro" id="IPR025476">
    <property type="entry name" value="Helitron_helicase-like"/>
</dbReference>
<protein>
    <recommendedName>
        <fullName evidence="1">Helitron helicase-like domain-containing protein</fullName>
    </recommendedName>
</protein>
<feature type="domain" description="Helitron helicase-like" evidence="1">
    <location>
        <begin position="33"/>
        <end position="137"/>
    </location>
</feature>
<name>A0A1C7N471_9FUNG</name>
<gene>
    <name evidence="2" type="ORF">A0J61_08134</name>
</gene>
<evidence type="ECO:0000313" key="2">
    <source>
        <dbReference type="EMBL" id="OBZ83818.1"/>
    </source>
</evidence>
<dbReference type="Pfam" id="PF14214">
    <property type="entry name" value="Helitron_like_N"/>
    <property type="match status" value="1"/>
</dbReference>
<reference evidence="2 3" key="1">
    <citation type="submission" date="2016-03" db="EMBL/GenBank/DDBJ databases">
        <title>Choanephora cucurbitarum.</title>
        <authorList>
            <person name="Min B."/>
            <person name="Park H."/>
            <person name="Park J.-H."/>
            <person name="Shin H.-D."/>
            <person name="Choi I.-G."/>
        </authorList>
    </citation>
    <scope>NUCLEOTIDE SEQUENCE [LARGE SCALE GENOMIC DNA]</scope>
    <source>
        <strain evidence="2 3">KUS-F28377</strain>
    </source>
</reference>
<feature type="non-terminal residue" evidence="2">
    <location>
        <position position="318"/>
    </location>
</feature>
<organism evidence="2 3">
    <name type="scientific">Choanephora cucurbitarum</name>
    <dbReference type="NCBI Taxonomy" id="101091"/>
    <lineage>
        <taxon>Eukaryota</taxon>
        <taxon>Fungi</taxon>
        <taxon>Fungi incertae sedis</taxon>
        <taxon>Mucoromycota</taxon>
        <taxon>Mucoromycotina</taxon>
        <taxon>Mucoromycetes</taxon>
        <taxon>Mucorales</taxon>
        <taxon>Mucorineae</taxon>
        <taxon>Choanephoraceae</taxon>
        <taxon>Choanephoroideae</taxon>
        <taxon>Choanephora</taxon>
    </lineage>
</organism>
<dbReference type="OrthoDB" id="2282872at2759"/>
<proteinExistence type="predicted"/>
<evidence type="ECO:0000259" key="1">
    <source>
        <dbReference type="Pfam" id="PF14214"/>
    </source>
</evidence>
<keyword evidence="3" id="KW-1185">Reference proteome</keyword>
<dbReference type="Proteomes" id="UP000093000">
    <property type="component" value="Unassembled WGS sequence"/>
</dbReference>
<dbReference type="InParanoid" id="A0A1C7N471"/>
<dbReference type="AlphaFoldDB" id="A0A1C7N471"/>
<sequence>MRMSKSRLENPLTAGSLLQDNGLSEALKKDEAFQVLSKIRSSSAFWKKEQSNLMAMIRQQGTPALFVTLSVAETKWPELLVDISEEDACNLPHEEKARILKNTWKPPHGSFGNFSIKDYYYRIEFQHRGSPHAHMMLWLEGAPSINFETTDPVVKEANRRDVCAFVDTVMTSNAHHPDFDDNFKELVVSRQHHHHTKTCFKKNKKIQSCRFAIPIFPMDETIVLDPLPNRNNSDYARWGKQVRKYLEDNYDTLGSSDLTFNQFINIFDLGKSDYIMAVRSTLKMSKIFLKRELKHACVNQFNSKILRMHRANIDIQYI</sequence>
<evidence type="ECO:0000313" key="3">
    <source>
        <dbReference type="Proteomes" id="UP000093000"/>
    </source>
</evidence>
<dbReference type="EMBL" id="LUGH01000599">
    <property type="protein sequence ID" value="OBZ83818.1"/>
    <property type="molecule type" value="Genomic_DNA"/>
</dbReference>